<keyword evidence="3 8" id="KW-1134">Transmembrane beta strand</keyword>
<dbReference type="Gene3D" id="2.60.40.1120">
    <property type="entry name" value="Carboxypeptidase-like, regulatory domain"/>
    <property type="match status" value="1"/>
</dbReference>
<dbReference type="InterPro" id="IPR018247">
    <property type="entry name" value="EF_Hand_1_Ca_BS"/>
</dbReference>
<keyword evidence="5 9" id="KW-0798">TonB box</keyword>
<proteinExistence type="inferred from homology"/>
<dbReference type="InterPro" id="IPR012910">
    <property type="entry name" value="Plug_dom"/>
</dbReference>
<dbReference type="InterPro" id="IPR039426">
    <property type="entry name" value="TonB-dep_rcpt-like"/>
</dbReference>
<dbReference type="InterPro" id="IPR036942">
    <property type="entry name" value="Beta-barrel_TonB_sf"/>
</dbReference>
<dbReference type="RefSeq" id="WP_021584140.1">
    <property type="nucleotide sequence ID" value="NZ_AWET01000036.1"/>
</dbReference>
<evidence type="ECO:0000256" key="8">
    <source>
        <dbReference type="PROSITE-ProRule" id="PRU01360"/>
    </source>
</evidence>
<evidence type="ECO:0000313" key="13">
    <source>
        <dbReference type="EMBL" id="ERK00582.1"/>
    </source>
</evidence>
<reference evidence="13 14" key="1">
    <citation type="submission" date="2013-08" db="EMBL/GenBank/DDBJ databases">
        <authorList>
            <person name="Durkin A.S."/>
            <person name="Haft D.R."/>
            <person name="McCorrison J."/>
            <person name="Torralba M."/>
            <person name="Gillis M."/>
            <person name="Haft D.H."/>
            <person name="Methe B."/>
            <person name="Sutton G."/>
            <person name="Nelson K.E."/>
        </authorList>
    </citation>
    <scope>NUCLEOTIDE SEQUENCE [LARGE SCALE GENOMIC DNA]</scope>
    <source>
        <strain evidence="13 14">F0068</strain>
    </source>
</reference>
<evidence type="ECO:0000259" key="11">
    <source>
        <dbReference type="Pfam" id="PF00593"/>
    </source>
</evidence>
<keyword evidence="14" id="KW-1185">Reference proteome</keyword>
<keyword evidence="4 8" id="KW-0812">Transmembrane</keyword>
<evidence type="ECO:0000256" key="3">
    <source>
        <dbReference type="ARBA" id="ARBA00022452"/>
    </source>
</evidence>
<evidence type="ECO:0000259" key="12">
    <source>
        <dbReference type="Pfam" id="PF07715"/>
    </source>
</evidence>
<organism evidence="13 14">
    <name type="scientific">Hoylesella pleuritidis F0068</name>
    <dbReference type="NCBI Taxonomy" id="1081904"/>
    <lineage>
        <taxon>Bacteria</taxon>
        <taxon>Pseudomonadati</taxon>
        <taxon>Bacteroidota</taxon>
        <taxon>Bacteroidia</taxon>
        <taxon>Bacteroidales</taxon>
        <taxon>Prevotellaceae</taxon>
        <taxon>Hoylesella</taxon>
    </lineage>
</organism>
<comment type="caution">
    <text evidence="13">The sequence shown here is derived from an EMBL/GenBank/DDBJ whole genome shotgun (WGS) entry which is preliminary data.</text>
</comment>
<dbReference type="AlphaFoldDB" id="U2KQ41"/>
<dbReference type="NCBIfam" id="TIGR04057">
    <property type="entry name" value="SusC_RagA_signa"/>
    <property type="match status" value="1"/>
</dbReference>
<keyword evidence="7 8" id="KW-0998">Cell outer membrane</keyword>
<keyword evidence="10" id="KW-0732">Signal</keyword>
<dbReference type="PROSITE" id="PS52016">
    <property type="entry name" value="TONB_DEPENDENT_REC_3"/>
    <property type="match status" value="1"/>
</dbReference>
<evidence type="ECO:0000256" key="1">
    <source>
        <dbReference type="ARBA" id="ARBA00004571"/>
    </source>
</evidence>
<accession>U2KQ41</accession>
<keyword evidence="2 8" id="KW-0813">Transport</keyword>
<comment type="subcellular location">
    <subcellularLocation>
        <location evidence="1 8">Cell outer membrane</location>
        <topology evidence="1 8">Multi-pass membrane protein</topology>
    </subcellularLocation>
</comment>
<feature type="domain" description="TonB-dependent receptor plug" evidence="12">
    <location>
        <begin position="117"/>
        <end position="221"/>
    </location>
</feature>
<feature type="domain" description="TonB-dependent receptor-like beta-barrel" evidence="11">
    <location>
        <begin position="430"/>
        <end position="1054"/>
    </location>
</feature>
<dbReference type="SUPFAM" id="SSF49464">
    <property type="entry name" value="Carboxypeptidase regulatory domain-like"/>
    <property type="match status" value="1"/>
</dbReference>
<dbReference type="Pfam" id="PF07715">
    <property type="entry name" value="Plug"/>
    <property type="match status" value="1"/>
</dbReference>
<evidence type="ECO:0000313" key="14">
    <source>
        <dbReference type="Proteomes" id="UP000016600"/>
    </source>
</evidence>
<dbReference type="Gene3D" id="2.170.130.10">
    <property type="entry name" value="TonB-dependent receptor, plug domain"/>
    <property type="match status" value="1"/>
</dbReference>
<evidence type="ECO:0000256" key="10">
    <source>
        <dbReference type="SAM" id="SignalP"/>
    </source>
</evidence>
<evidence type="ECO:0000256" key="2">
    <source>
        <dbReference type="ARBA" id="ARBA00022448"/>
    </source>
</evidence>
<dbReference type="InterPro" id="IPR023997">
    <property type="entry name" value="TonB-dep_OMP_SusC/RagA_CS"/>
</dbReference>
<dbReference type="PROSITE" id="PS00018">
    <property type="entry name" value="EF_HAND_1"/>
    <property type="match status" value="1"/>
</dbReference>
<dbReference type="PATRIC" id="fig|1081904.3.peg.1609"/>
<dbReference type="Proteomes" id="UP000016600">
    <property type="component" value="Unassembled WGS sequence"/>
</dbReference>
<name>U2KQ41_9BACT</name>
<dbReference type="InterPro" id="IPR000531">
    <property type="entry name" value="Beta-barrel_TonB"/>
</dbReference>
<dbReference type="EMBL" id="AWET01000036">
    <property type="protein sequence ID" value="ERK00582.1"/>
    <property type="molecule type" value="Genomic_DNA"/>
</dbReference>
<dbReference type="GO" id="GO:0009279">
    <property type="term" value="C:cell outer membrane"/>
    <property type="evidence" value="ECO:0007669"/>
    <property type="project" value="UniProtKB-SubCell"/>
</dbReference>
<keyword evidence="6 8" id="KW-0472">Membrane</keyword>
<dbReference type="InterPro" id="IPR008969">
    <property type="entry name" value="CarboxyPept-like_regulatory"/>
</dbReference>
<dbReference type="Pfam" id="PF13715">
    <property type="entry name" value="CarbopepD_reg_2"/>
    <property type="match status" value="1"/>
</dbReference>
<evidence type="ECO:0000256" key="9">
    <source>
        <dbReference type="RuleBase" id="RU003357"/>
    </source>
</evidence>
<dbReference type="InterPro" id="IPR023996">
    <property type="entry name" value="TonB-dep_OMP_SusC/RagA"/>
</dbReference>
<evidence type="ECO:0000256" key="7">
    <source>
        <dbReference type="ARBA" id="ARBA00023237"/>
    </source>
</evidence>
<evidence type="ECO:0000256" key="5">
    <source>
        <dbReference type="ARBA" id="ARBA00023077"/>
    </source>
</evidence>
<evidence type="ECO:0000256" key="4">
    <source>
        <dbReference type="ARBA" id="ARBA00022692"/>
    </source>
</evidence>
<comment type="similarity">
    <text evidence="8 9">Belongs to the TonB-dependent receptor family.</text>
</comment>
<gene>
    <name evidence="13" type="ORF">HMPREF1218_0568</name>
</gene>
<sequence length="1089" mass="122245">MKRFCLFFIGLLVTTALMAQNGVVSGVVSDADSGEPLVGATVIEVGTNNGTVTDVDGKYILKLTKQTAQLRFSYLGYADLTAHAKAGATLNLILKPLAHELSETVVIGYSGTIIRSKLTNSISKVKNEALTTGMFSNPAQALSGTVAGLRVVQNSGDPNASPTIVLRGGTDYNGSGTPLIVVDGMIRGSMNDINPNDIESMEVMKDAGATAIYGSRANNGVILITTKKGKNGEGKINFSSKLSWNYFNNPYKFCDARDYLYYMRRSIQYANQRGTTTLKSLSGNSPYGTGNDYNADGNKSSAGLWGVYLKENLSQDLYNKLLNEGWQTMTDPVTGKELVFTNNRMEDFNINTPSFSQDYNLSYSGGNDRGHYYAGLGYNNSEGNAINNYNRRLSAILNVDYKIKPWMTSLSNFNFSTAKYRGISPFTEVANYFSRNFSYPPTFRAYNNAGELLLGKNSSDGNQKFLANAWDNDYNRQKFTFSQDFRFTLIKDLTVDFKGDWFYEYSTKESFFHTYLKGPGQYNTEHKSSAQHGRQLTQTYNILLNYSKTLGKHSLSALAGWEYFHQKYLSMSASGYNPNNNYFKDLQYTITDEGARNIDSEHLKFITESYFARFNYDYEDKYLASFTIRRDGISKLSKDNRWGTFPGLSLGWVFTKEDFMKNLPWLSFGKVRASFGRNGNVNKDWVGNYTIQGSYGQGIYNGKQAFTLNSIPNFYLTWETSRTFELGLDFGFLKNKIQANFTWYDRRTSNKYANITIPASSGWTSYTSNNGTLQNRGVELELNYHVLSTPDWKVNLGFNIASNVNKILKLPANGREKNRQGGFEVYTGNGKEKKWVGGLAEGERPGDLWLFQAKGIYRSKDEIPDNLVDKSSANNSSSYKTLYGPKAYEREGKAKGGLAIQPGDVKWKDVNGDGVIDNYDLVKVGNTTPKWTGGFNLSASWKGITLSARLDFALDFKTYDYRTPWLMGNMQGTYNTLTNVKDTWSPENPNAKYPTYIWADQNNARNYDRYSTMFCYNGDYLSFREITLSYDLPRSLLVPLHIEAVRLSVTGQNLGYLCEAPYVYSPEVSKTNGGYPLPRMLVLGLNVTF</sequence>
<evidence type="ECO:0000256" key="6">
    <source>
        <dbReference type="ARBA" id="ARBA00023136"/>
    </source>
</evidence>
<feature type="chain" id="PRO_5004630968" evidence="10">
    <location>
        <begin position="20"/>
        <end position="1089"/>
    </location>
</feature>
<dbReference type="InterPro" id="IPR037066">
    <property type="entry name" value="Plug_dom_sf"/>
</dbReference>
<dbReference type="NCBIfam" id="TIGR04056">
    <property type="entry name" value="OMP_RagA_SusC"/>
    <property type="match status" value="1"/>
</dbReference>
<dbReference type="Pfam" id="PF00593">
    <property type="entry name" value="TonB_dep_Rec_b-barrel"/>
    <property type="match status" value="1"/>
</dbReference>
<protein>
    <submittedName>
        <fullName evidence="13">TonB-linked outer membrane protein, SusC/RagA family</fullName>
    </submittedName>
</protein>
<dbReference type="Gene3D" id="2.40.170.20">
    <property type="entry name" value="TonB-dependent receptor, beta-barrel domain"/>
    <property type="match status" value="1"/>
</dbReference>
<feature type="signal peptide" evidence="10">
    <location>
        <begin position="1"/>
        <end position="19"/>
    </location>
</feature>
<dbReference type="SUPFAM" id="SSF56935">
    <property type="entry name" value="Porins"/>
    <property type="match status" value="1"/>
</dbReference>